<name>A0AAD8AHX3_DIPPU</name>
<comment type="caution">
    <text evidence="1">The sequence shown here is derived from an EMBL/GenBank/DDBJ whole genome shotgun (WGS) entry which is preliminary data.</text>
</comment>
<keyword evidence="2" id="KW-1185">Reference proteome</keyword>
<sequence>WRKNTQINLKDCLNVRKSYSIYSCLVSNIQMLSVDQKILQLLRLLTLRIFYIQSSDKLYAVLGEMTEILRTGVVCKYITLYSNYFQSLLNSL</sequence>
<proteinExistence type="predicted"/>
<gene>
    <name evidence="1" type="ORF">L9F63_010165</name>
</gene>
<evidence type="ECO:0000313" key="2">
    <source>
        <dbReference type="Proteomes" id="UP001233999"/>
    </source>
</evidence>
<accession>A0AAD8AHX3</accession>
<dbReference type="EMBL" id="JASPKZ010000815">
    <property type="protein sequence ID" value="KAJ9599344.1"/>
    <property type="molecule type" value="Genomic_DNA"/>
</dbReference>
<dbReference type="AlphaFoldDB" id="A0AAD8AHX3"/>
<dbReference type="Proteomes" id="UP001233999">
    <property type="component" value="Unassembled WGS sequence"/>
</dbReference>
<reference evidence="1" key="2">
    <citation type="submission" date="2023-05" db="EMBL/GenBank/DDBJ databases">
        <authorList>
            <person name="Fouks B."/>
        </authorList>
    </citation>
    <scope>NUCLEOTIDE SEQUENCE</scope>
    <source>
        <strain evidence="1">Stay&amp;Tobe</strain>
        <tissue evidence="1">Testes</tissue>
    </source>
</reference>
<evidence type="ECO:0000313" key="1">
    <source>
        <dbReference type="EMBL" id="KAJ9599344.1"/>
    </source>
</evidence>
<protein>
    <submittedName>
        <fullName evidence="1">Uncharacterized protein</fullName>
    </submittedName>
</protein>
<feature type="non-terminal residue" evidence="1">
    <location>
        <position position="92"/>
    </location>
</feature>
<organism evidence="1 2">
    <name type="scientific">Diploptera punctata</name>
    <name type="common">Pacific beetle cockroach</name>
    <dbReference type="NCBI Taxonomy" id="6984"/>
    <lineage>
        <taxon>Eukaryota</taxon>
        <taxon>Metazoa</taxon>
        <taxon>Ecdysozoa</taxon>
        <taxon>Arthropoda</taxon>
        <taxon>Hexapoda</taxon>
        <taxon>Insecta</taxon>
        <taxon>Pterygota</taxon>
        <taxon>Neoptera</taxon>
        <taxon>Polyneoptera</taxon>
        <taxon>Dictyoptera</taxon>
        <taxon>Blattodea</taxon>
        <taxon>Blaberoidea</taxon>
        <taxon>Blaberidae</taxon>
        <taxon>Diplopterinae</taxon>
        <taxon>Diploptera</taxon>
    </lineage>
</organism>
<reference evidence="1" key="1">
    <citation type="journal article" date="2023" name="IScience">
        <title>Live-bearing cockroach genome reveals convergent evolutionary mechanisms linked to viviparity in insects and beyond.</title>
        <authorList>
            <person name="Fouks B."/>
            <person name="Harrison M.C."/>
            <person name="Mikhailova A.A."/>
            <person name="Marchal E."/>
            <person name="English S."/>
            <person name="Carruthers M."/>
            <person name="Jennings E.C."/>
            <person name="Chiamaka E.L."/>
            <person name="Frigard R.A."/>
            <person name="Pippel M."/>
            <person name="Attardo G.M."/>
            <person name="Benoit J.B."/>
            <person name="Bornberg-Bauer E."/>
            <person name="Tobe S.S."/>
        </authorList>
    </citation>
    <scope>NUCLEOTIDE SEQUENCE</scope>
    <source>
        <strain evidence="1">Stay&amp;Tobe</strain>
    </source>
</reference>
<feature type="non-terminal residue" evidence="1">
    <location>
        <position position="1"/>
    </location>
</feature>